<dbReference type="Pfam" id="PF07992">
    <property type="entry name" value="Pyr_redox_2"/>
    <property type="match status" value="1"/>
</dbReference>
<keyword evidence="2" id="KW-0560">Oxidoreductase</keyword>
<name>A0A239PZU4_9RHOB</name>
<evidence type="ECO:0000313" key="7">
    <source>
        <dbReference type="EMBL" id="SNT75598.1"/>
    </source>
</evidence>
<dbReference type="SUPFAM" id="SSF51905">
    <property type="entry name" value="FAD/NAD(P)-binding domain"/>
    <property type="match status" value="1"/>
</dbReference>
<dbReference type="Pfam" id="PF08669">
    <property type="entry name" value="GCV_T_C"/>
    <property type="match status" value="1"/>
</dbReference>
<accession>A0A239PZU4</accession>
<gene>
    <name evidence="7" type="ORF">SAMN05444959_11219</name>
</gene>
<dbReference type="Gene3D" id="3.50.50.60">
    <property type="entry name" value="FAD/NAD(P)-binding domain"/>
    <property type="match status" value="2"/>
</dbReference>
<dbReference type="InterPro" id="IPR013977">
    <property type="entry name" value="GcvT_C"/>
</dbReference>
<dbReference type="Pfam" id="PF17806">
    <property type="entry name" value="SO_alpha_A3"/>
    <property type="match status" value="1"/>
</dbReference>
<dbReference type="PRINTS" id="PR00469">
    <property type="entry name" value="PNDRDTASEII"/>
</dbReference>
<evidence type="ECO:0000259" key="5">
    <source>
        <dbReference type="Pfam" id="PF08669"/>
    </source>
</evidence>
<keyword evidence="8" id="KW-1185">Reference proteome</keyword>
<evidence type="ECO:0000256" key="1">
    <source>
        <dbReference type="ARBA" id="ARBA00008609"/>
    </source>
</evidence>
<reference evidence="7 8" key="1">
    <citation type="submission" date="2017-07" db="EMBL/GenBank/DDBJ databases">
        <authorList>
            <person name="Sun Z.S."/>
            <person name="Albrecht U."/>
            <person name="Echele G."/>
            <person name="Lee C.C."/>
        </authorList>
    </citation>
    <scope>NUCLEOTIDE SEQUENCE [LARGE SCALE GENOMIC DNA]</scope>
    <source>
        <strain evidence="7 8">DSM 14827</strain>
    </source>
</reference>
<feature type="domain" description="GCVT N-terminal" evidence="3">
    <location>
        <begin position="594"/>
        <end position="862"/>
    </location>
</feature>
<dbReference type="Gene3D" id="3.10.20.440">
    <property type="entry name" value="2Fe-2S iron-sulphur cluster binding domain, sarcosine oxidase, alpha subunit, N-terminal domain"/>
    <property type="match status" value="1"/>
</dbReference>
<dbReference type="SUPFAM" id="SSF103025">
    <property type="entry name" value="Folate-binding domain"/>
    <property type="match status" value="1"/>
</dbReference>
<evidence type="ECO:0000313" key="8">
    <source>
        <dbReference type="Proteomes" id="UP000198307"/>
    </source>
</evidence>
<comment type="similarity">
    <text evidence="1">Belongs to the GcvT family.</text>
</comment>
<dbReference type="InterPro" id="IPR028896">
    <property type="entry name" value="GcvT/YgfZ/DmdA"/>
</dbReference>
<dbReference type="PANTHER" id="PTHR43757:SF2">
    <property type="entry name" value="AMINOMETHYLTRANSFERASE, MITOCHONDRIAL"/>
    <property type="match status" value="1"/>
</dbReference>
<protein>
    <submittedName>
        <fullName evidence="7">Sarcosine oxidase subunit alpha</fullName>
    </submittedName>
</protein>
<dbReference type="Gene3D" id="1.10.10.1100">
    <property type="entry name" value="BFD-like [2Fe-2S]-binding domain"/>
    <property type="match status" value="1"/>
</dbReference>
<evidence type="ECO:0000259" key="3">
    <source>
        <dbReference type="Pfam" id="PF01571"/>
    </source>
</evidence>
<dbReference type="Proteomes" id="UP000198307">
    <property type="component" value="Unassembled WGS sequence"/>
</dbReference>
<dbReference type="Gene3D" id="3.30.1360.120">
    <property type="entry name" value="Probable tRNA modification gtpase trme, domain 1"/>
    <property type="match status" value="1"/>
</dbReference>
<feature type="domain" description="Aminomethyltransferase C-terminal" evidence="5">
    <location>
        <begin position="885"/>
        <end position="965"/>
    </location>
</feature>
<dbReference type="GO" id="GO:0016491">
    <property type="term" value="F:oxidoreductase activity"/>
    <property type="evidence" value="ECO:0007669"/>
    <property type="project" value="UniProtKB-KW"/>
</dbReference>
<organism evidence="7 8">
    <name type="scientific">Paracoccus seriniphilus</name>
    <dbReference type="NCBI Taxonomy" id="184748"/>
    <lineage>
        <taxon>Bacteria</taxon>
        <taxon>Pseudomonadati</taxon>
        <taxon>Pseudomonadota</taxon>
        <taxon>Alphaproteobacteria</taxon>
        <taxon>Rhodobacterales</taxon>
        <taxon>Paracoccaceae</taxon>
        <taxon>Paracoccus</taxon>
    </lineage>
</organism>
<dbReference type="InterPro" id="IPR023753">
    <property type="entry name" value="FAD/NAD-binding_dom"/>
</dbReference>
<dbReference type="Pfam" id="PF01571">
    <property type="entry name" value="GCV_T"/>
    <property type="match status" value="1"/>
</dbReference>
<dbReference type="InterPro" id="IPR027266">
    <property type="entry name" value="TrmE/GcvT-like"/>
</dbReference>
<evidence type="ECO:0000259" key="4">
    <source>
        <dbReference type="Pfam" id="PF07992"/>
    </source>
</evidence>
<evidence type="ECO:0000259" key="6">
    <source>
        <dbReference type="Pfam" id="PF17806"/>
    </source>
</evidence>
<dbReference type="EMBL" id="FZQB01000012">
    <property type="protein sequence ID" value="SNT75598.1"/>
    <property type="molecule type" value="Genomic_DNA"/>
</dbReference>
<feature type="domain" description="FAD/NAD(P)-binding" evidence="4">
    <location>
        <begin position="168"/>
        <end position="414"/>
    </location>
</feature>
<dbReference type="InterPro" id="IPR041117">
    <property type="entry name" value="SoxA_A3"/>
</dbReference>
<dbReference type="InterPro" id="IPR042204">
    <property type="entry name" value="2Fe-2S-bd_N"/>
</dbReference>
<dbReference type="InterPro" id="IPR036188">
    <property type="entry name" value="FAD/NAD-bd_sf"/>
</dbReference>
<dbReference type="InterPro" id="IPR041854">
    <property type="entry name" value="BFD-like_2Fe2S-bd_dom_sf"/>
</dbReference>
<dbReference type="PANTHER" id="PTHR43757">
    <property type="entry name" value="AMINOMETHYLTRANSFERASE"/>
    <property type="match status" value="1"/>
</dbReference>
<dbReference type="Pfam" id="PF13510">
    <property type="entry name" value="Fer2_4"/>
    <property type="match status" value="1"/>
</dbReference>
<dbReference type="SUPFAM" id="SSF101790">
    <property type="entry name" value="Aminomethyltransferase beta-barrel domain"/>
    <property type="match status" value="1"/>
</dbReference>
<dbReference type="AlphaFoldDB" id="A0A239PZU4"/>
<evidence type="ECO:0000256" key="2">
    <source>
        <dbReference type="ARBA" id="ARBA00023002"/>
    </source>
</evidence>
<feature type="domain" description="SoxA A3" evidence="6">
    <location>
        <begin position="495"/>
        <end position="577"/>
    </location>
</feature>
<sequence>MSGYRLTSGGRIDRSRPLNFTFDGRAMQGFAGDTLASAMLANGVGTLGRSFKYHRPRGIYAAGIEDPNAMLEVIDGHGREPALRAGQVQLVEGLQARSVTGWPSPQFDLASLATRLASPFMTAGFYYKTLKWPNWSWYEEAIRKAAGFGAPDGSVDARGREYRHASCDVLVIGAGPAGLAALRSLQGSGREVVLVDHAPVAGGALRWEDARIDGQDGMAWADKVVADCRADGGNVLLNTFVTGAYEGNFFTLIESFVDGAGLRAERIWKLRARQVVMATGSVDRPLVCQNNDRPGVLLSASVRQFIGEYGVAPGERLAVFTNNDSGYLTALRAIQAGMEAPVLIDTRARPSAAHLEAARAGGVQIHLQAQIADIQGGKAVRSLRVIDHAGAEQRISCDALALAGGATPMIHLAAHRGARPVYDEESSSFICTSLPQGWHGAGAATGARELSDVLVQGHAAGQAIAATGRDAPLADVPLGMGEVVPMWQAATGSTKKMFVDLQNDVKASDVQLAARENYVSVEHLKRYTTLGMGTDQGRTSNINGLAIMAAATGREVAKVGTTTFRPPYTATRMGAIAHHRQEDGYAPRRLMPAHGAHVALAAQFEDFGWQRPDWYECNGADREAAVRTEMLAVRNAVGVFDASPLGKVEVVGPDAREFINKFYVSNLATLKPGRIRYSVMCHDDGIIFDDGVVACVDDNFFLAGPTSGNAETVAAWFERWRQTEWPGMAVAIAPVTSNWAAIALAGPKARDLLARLGPDFDISGEAFAHMQFREGSIGGVPARVARVSFTGELQYEIAVPARYGHALMQAALREGADMGATGIGMEAWLRLRLEKGYLHLGADTNGRTTPLDIGMGGVVKKKAADFIGKRALSLPFNALENREELVGLKPVDVPIRIGARILAEGHDQIPCPTIGNVTSVCDSPLAGNIAMALVEGGSKRMGQRVKLYAEGRVSEAEICSPVFVDPKNERLHA</sequence>
<dbReference type="InterPro" id="IPR029043">
    <property type="entry name" value="GcvT/YgfZ_C"/>
</dbReference>
<dbReference type="RefSeq" id="WP_179217753.1">
    <property type="nucleotide sequence ID" value="NZ_CP067130.1"/>
</dbReference>
<proteinExistence type="inferred from homology"/>
<dbReference type="InterPro" id="IPR006222">
    <property type="entry name" value="GCVT_N"/>
</dbReference>